<dbReference type="InterPro" id="IPR047055">
    <property type="entry name" value="MotA-like"/>
</dbReference>
<evidence type="ECO:0000256" key="6">
    <source>
        <dbReference type="RuleBase" id="RU004057"/>
    </source>
</evidence>
<feature type="domain" description="MotA/TolQ/ExbB proton channel" evidence="8">
    <location>
        <begin position="100"/>
        <end position="214"/>
    </location>
</feature>
<keyword evidence="5 7" id="KW-0472">Membrane</keyword>
<keyword evidence="10" id="KW-1185">Reference proteome</keyword>
<dbReference type="Pfam" id="PF01618">
    <property type="entry name" value="MotA_ExbB"/>
    <property type="match status" value="1"/>
</dbReference>
<comment type="similarity">
    <text evidence="6">Belongs to the exbB/tolQ family.</text>
</comment>
<keyword evidence="2" id="KW-1003">Cell membrane</keyword>
<protein>
    <submittedName>
        <fullName evidence="9">Chemotaxis protein PomA</fullName>
    </submittedName>
</protein>
<feature type="transmembrane region" description="Helical" evidence="7">
    <location>
        <begin position="142"/>
        <end position="166"/>
    </location>
</feature>
<evidence type="ECO:0000256" key="5">
    <source>
        <dbReference type="ARBA" id="ARBA00023136"/>
    </source>
</evidence>
<sequence length="250" mass="27148">MDFATIIGFVFGLVLMFGAILMGGQLGMFVDIPSILIVFGGTIASLFIRHRMSEVFGAFSILMKAFFVKSHDIHKIIKQIVEMSQIARKDGILALEKVKSDDEFLQKAINHCVDGADPAFLEKILAKELSCQKDRHRNGVGIFEGIAEAAPAFGLLGTLIGLAQMLGHMEDPSAIGPGLATALVSTFYGILIANLVAIPVSYKLVAYSEEEQMVRQVIIDGMISIQKGVNPRMLMQSLIAVLPPTARKID</sequence>
<proteinExistence type="inferred from homology"/>
<reference evidence="9 10" key="1">
    <citation type="submission" date="2024-09" db="EMBL/GenBank/DDBJ databases">
        <title>Draft genome sequence of Candidatus Magnetaquicoccaceae bacterium FCR-1.</title>
        <authorList>
            <person name="Shimoshige H."/>
            <person name="Shimamura S."/>
            <person name="Taoka A."/>
            <person name="Kobayashi H."/>
            <person name="Maekawa T."/>
        </authorList>
    </citation>
    <scope>NUCLEOTIDE SEQUENCE [LARGE SCALE GENOMIC DNA]</scope>
    <source>
        <strain evidence="9 10">FCR-1</strain>
    </source>
</reference>
<organism evidence="9 10">
    <name type="scientific">Candidatus Magnetaquiglobus chichijimensis</name>
    <dbReference type="NCBI Taxonomy" id="3141448"/>
    <lineage>
        <taxon>Bacteria</taxon>
        <taxon>Pseudomonadati</taxon>
        <taxon>Pseudomonadota</taxon>
        <taxon>Magnetococcia</taxon>
        <taxon>Magnetococcales</taxon>
        <taxon>Candidatus Magnetaquicoccaceae</taxon>
        <taxon>Candidatus Magnetaquiglobus</taxon>
    </lineage>
</organism>
<dbReference type="PANTHER" id="PTHR30433">
    <property type="entry name" value="CHEMOTAXIS PROTEIN MOTA"/>
    <property type="match status" value="1"/>
</dbReference>
<dbReference type="Proteomes" id="UP001628193">
    <property type="component" value="Unassembled WGS sequence"/>
</dbReference>
<evidence type="ECO:0000256" key="4">
    <source>
        <dbReference type="ARBA" id="ARBA00022989"/>
    </source>
</evidence>
<accession>A0ABQ0CBU6</accession>
<keyword evidence="6" id="KW-0653">Protein transport</keyword>
<feature type="transmembrane region" description="Helical" evidence="7">
    <location>
        <begin position="32"/>
        <end position="48"/>
    </location>
</feature>
<keyword evidence="6" id="KW-0813">Transport</keyword>
<comment type="subcellular location">
    <subcellularLocation>
        <location evidence="1">Cell membrane</location>
        <topology evidence="1">Multi-pass membrane protein</topology>
    </subcellularLocation>
    <subcellularLocation>
        <location evidence="6">Membrane</location>
        <topology evidence="6">Multi-pass membrane protein</topology>
    </subcellularLocation>
</comment>
<name>A0ABQ0CBU6_9PROT</name>
<evidence type="ECO:0000256" key="7">
    <source>
        <dbReference type="SAM" id="Phobius"/>
    </source>
</evidence>
<keyword evidence="4 7" id="KW-1133">Transmembrane helix</keyword>
<evidence type="ECO:0000313" key="10">
    <source>
        <dbReference type="Proteomes" id="UP001628193"/>
    </source>
</evidence>
<dbReference type="EMBL" id="BAAFGK010000004">
    <property type="protein sequence ID" value="GAB0058364.1"/>
    <property type="molecule type" value="Genomic_DNA"/>
</dbReference>
<evidence type="ECO:0000256" key="2">
    <source>
        <dbReference type="ARBA" id="ARBA00022475"/>
    </source>
</evidence>
<feature type="transmembrane region" description="Helical" evidence="7">
    <location>
        <begin position="186"/>
        <end position="205"/>
    </location>
</feature>
<evidence type="ECO:0000256" key="3">
    <source>
        <dbReference type="ARBA" id="ARBA00022692"/>
    </source>
</evidence>
<feature type="transmembrane region" description="Helical" evidence="7">
    <location>
        <begin position="7"/>
        <end position="26"/>
    </location>
</feature>
<dbReference type="InterPro" id="IPR002898">
    <property type="entry name" value="MotA_ExbB_proton_chnl"/>
</dbReference>
<gene>
    <name evidence="9" type="primary">pomA_2</name>
    <name evidence="9" type="ORF">SIID45300_02713</name>
</gene>
<dbReference type="RefSeq" id="WP_420906039.1">
    <property type="nucleotide sequence ID" value="NZ_BAAFGK010000004.1"/>
</dbReference>
<evidence type="ECO:0000256" key="1">
    <source>
        <dbReference type="ARBA" id="ARBA00004651"/>
    </source>
</evidence>
<comment type="caution">
    <text evidence="9">The sequence shown here is derived from an EMBL/GenBank/DDBJ whole genome shotgun (WGS) entry which is preliminary data.</text>
</comment>
<keyword evidence="3 7" id="KW-0812">Transmembrane</keyword>
<evidence type="ECO:0000313" key="9">
    <source>
        <dbReference type="EMBL" id="GAB0058364.1"/>
    </source>
</evidence>
<evidence type="ECO:0000259" key="8">
    <source>
        <dbReference type="Pfam" id="PF01618"/>
    </source>
</evidence>
<dbReference type="PANTHER" id="PTHR30433:SF2">
    <property type="entry name" value="MOTILITY PROTEIN A"/>
    <property type="match status" value="1"/>
</dbReference>